<dbReference type="KEGG" id="bvz:BRAD3257_1590"/>
<organism evidence="1 2">
    <name type="scientific">Bradyrhizobium vignae</name>
    <dbReference type="NCBI Taxonomy" id="1549949"/>
    <lineage>
        <taxon>Bacteria</taxon>
        <taxon>Pseudomonadati</taxon>
        <taxon>Pseudomonadota</taxon>
        <taxon>Alphaproteobacteria</taxon>
        <taxon>Hyphomicrobiales</taxon>
        <taxon>Nitrobacteraceae</taxon>
        <taxon>Bradyrhizobium</taxon>
    </lineage>
</organism>
<dbReference type="EMBL" id="LS398110">
    <property type="protein sequence ID" value="SPP92717.1"/>
    <property type="molecule type" value="Genomic_DNA"/>
</dbReference>
<gene>
    <name evidence="1" type="ORF">BRAD3257_1590</name>
</gene>
<evidence type="ECO:0000313" key="1">
    <source>
        <dbReference type="EMBL" id="SPP92717.1"/>
    </source>
</evidence>
<dbReference type="Proteomes" id="UP000246085">
    <property type="component" value="Chromosome BRAD3257"/>
</dbReference>
<evidence type="ECO:0000313" key="2">
    <source>
        <dbReference type="Proteomes" id="UP000246085"/>
    </source>
</evidence>
<proteinExistence type="predicted"/>
<name>A0A2U3PU83_9BRAD</name>
<accession>A0A2U3PU83</accession>
<protein>
    <submittedName>
        <fullName evidence="1">Uncharacterized protein</fullName>
    </submittedName>
</protein>
<sequence length="74" mass="8449">MIDAPHRQHRQWLFGHGGTSLSKLWKGGRCPQALWSPYVRLRSLLFVDDDRREGNRVLGPQVGFGQLPNLVVAR</sequence>
<dbReference type="AlphaFoldDB" id="A0A2U3PU83"/>
<reference evidence="1 2" key="1">
    <citation type="submission" date="2018-03" db="EMBL/GenBank/DDBJ databases">
        <authorList>
            <person name="Gully D."/>
        </authorList>
    </citation>
    <scope>NUCLEOTIDE SEQUENCE [LARGE SCALE GENOMIC DNA]</scope>
    <source>
        <strain evidence="1">ORS3257</strain>
    </source>
</reference>